<evidence type="ECO:0000313" key="4">
    <source>
        <dbReference type="Proteomes" id="UP000659084"/>
    </source>
</evidence>
<evidence type="ECO:0000313" key="3">
    <source>
        <dbReference type="EMBL" id="MBC3210874.1"/>
    </source>
</evidence>
<feature type="domain" description="DUF3828" evidence="2">
    <location>
        <begin position="27"/>
        <end position="145"/>
    </location>
</feature>
<dbReference type="InterPro" id="IPR024289">
    <property type="entry name" value="DUF3828"/>
</dbReference>
<evidence type="ECO:0000256" key="1">
    <source>
        <dbReference type="SAM" id="SignalP"/>
    </source>
</evidence>
<dbReference type="Pfam" id="PF12883">
    <property type="entry name" value="DUF3828"/>
    <property type="match status" value="1"/>
</dbReference>
<feature type="signal peptide" evidence="1">
    <location>
        <begin position="1"/>
        <end position="23"/>
    </location>
</feature>
<name>A0AAW3WJ21_SERFO</name>
<gene>
    <name evidence="3" type="ORF">H8J20_01865</name>
</gene>
<proteinExistence type="predicted"/>
<reference evidence="3" key="1">
    <citation type="submission" date="2020-08" db="EMBL/GenBank/DDBJ databases">
        <title>Food and environmental bacterial isolates.</title>
        <authorList>
            <person name="Richter L."/>
            <person name="Du Plessis E.M."/>
            <person name="Duvenage S."/>
            <person name="Allam M."/>
            <person name="Korsten L."/>
        </authorList>
    </citation>
    <scope>NUCLEOTIDE SEQUENCE</scope>
    <source>
        <strain evidence="3">UPMP2127</strain>
    </source>
</reference>
<dbReference type="RefSeq" id="WP_179251826.1">
    <property type="nucleotide sequence ID" value="NZ_JACBIV010000003.1"/>
</dbReference>
<comment type="caution">
    <text evidence="3">The sequence shown here is derived from an EMBL/GenBank/DDBJ whole genome shotgun (WGS) entry which is preliminary data.</text>
</comment>
<keyword evidence="1" id="KW-0732">Signal</keyword>
<accession>A0AAW3WJ21</accession>
<feature type="chain" id="PRO_5043711200" evidence="1">
    <location>
        <begin position="24"/>
        <end position="174"/>
    </location>
</feature>
<dbReference type="Proteomes" id="UP000659084">
    <property type="component" value="Unassembled WGS sequence"/>
</dbReference>
<dbReference type="AlphaFoldDB" id="A0AAW3WJ21"/>
<sequence length="174" mass="19239">MRIFALLCFSLLSFAALTQPASAIENPSNFIARIYATYGHDDVSTAFIGETGPKRIASKQFLAVLEEDQALTLPGDIGYLDADPICQCQDYQNLVVTDINILSNDNKQSHAAVTFRAFSDNSLTTTTTFDLVAENEQWFIDDIFDANQHSVRNAIDANNKALRTKGETESPRII</sequence>
<dbReference type="Gene3D" id="3.10.450.50">
    <property type="match status" value="1"/>
</dbReference>
<organism evidence="3 4">
    <name type="scientific">Serratia fonticola</name>
    <dbReference type="NCBI Taxonomy" id="47917"/>
    <lineage>
        <taxon>Bacteria</taxon>
        <taxon>Pseudomonadati</taxon>
        <taxon>Pseudomonadota</taxon>
        <taxon>Gammaproteobacteria</taxon>
        <taxon>Enterobacterales</taxon>
        <taxon>Yersiniaceae</taxon>
        <taxon>Serratia</taxon>
    </lineage>
</organism>
<dbReference type="EMBL" id="JACNYO010000002">
    <property type="protein sequence ID" value="MBC3210874.1"/>
    <property type="molecule type" value="Genomic_DNA"/>
</dbReference>
<protein>
    <submittedName>
        <fullName evidence="3">DUF3828 domain-containing protein</fullName>
    </submittedName>
</protein>
<evidence type="ECO:0000259" key="2">
    <source>
        <dbReference type="Pfam" id="PF12883"/>
    </source>
</evidence>